<name>A0A2M7BSH0_9BACT</name>
<comment type="caution">
    <text evidence="1">The sequence shown here is derived from an EMBL/GenBank/DDBJ whole genome shotgun (WGS) entry which is preliminary data.</text>
</comment>
<evidence type="ECO:0000313" key="1">
    <source>
        <dbReference type="EMBL" id="PIV08449.1"/>
    </source>
</evidence>
<proteinExistence type="predicted"/>
<gene>
    <name evidence="1" type="ORF">COS52_02670</name>
</gene>
<accession>A0A2M7BSH0</accession>
<reference evidence="2" key="1">
    <citation type="submission" date="2017-09" db="EMBL/GenBank/DDBJ databases">
        <title>Depth-based differentiation of microbial function through sediment-hosted aquifers and enrichment of novel symbionts in the deep terrestrial subsurface.</title>
        <authorList>
            <person name="Probst A.J."/>
            <person name="Ladd B."/>
            <person name="Jarett J.K."/>
            <person name="Geller-Mcgrath D.E."/>
            <person name="Sieber C.M.K."/>
            <person name="Emerson J.B."/>
            <person name="Anantharaman K."/>
            <person name="Thomas B.C."/>
            <person name="Malmstrom R."/>
            <person name="Stieglmeier M."/>
            <person name="Klingl A."/>
            <person name="Woyke T."/>
            <person name="Ryan C.M."/>
            <person name="Banfield J.F."/>
        </authorList>
    </citation>
    <scope>NUCLEOTIDE SEQUENCE [LARGE SCALE GENOMIC DNA]</scope>
</reference>
<dbReference type="EMBL" id="PEVA01000116">
    <property type="protein sequence ID" value="PIV08449.1"/>
    <property type="molecule type" value="Genomic_DNA"/>
</dbReference>
<dbReference type="Proteomes" id="UP000230119">
    <property type="component" value="Unassembled WGS sequence"/>
</dbReference>
<evidence type="ECO:0008006" key="3">
    <source>
        <dbReference type="Google" id="ProtNLM"/>
    </source>
</evidence>
<evidence type="ECO:0000313" key="2">
    <source>
        <dbReference type="Proteomes" id="UP000230119"/>
    </source>
</evidence>
<dbReference type="AlphaFoldDB" id="A0A2M7BSH0"/>
<protein>
    <recommendedName>
        <fullName evidence="3">Ribbon-helix-helix protein CopG domain-containing protein</fullName>
    </recommendedName>
</protein>
<sequence>MPATMVTFTVPAPLLYSFDQVMQKQSKTRSEYLRETMRQAIQADQEWEQLFVNGRKYAKKLGIKTEEDVQKLIDDYREGK</sequence>
<organism evidence="1 2">
    <name type="scientific">Candidatus Roizmanbacteria bacterium CG03_land_8_20_14_0_80_39_12</name>
    <dbReference type="NCBI Taxonomy" id="1974847"/>
    <lineage>
        <taxon>Bacteria</taxon>
        <taxon>Candidatus Roizmaniibacteriota</taxon>
    </lineage>
</organism>